<gene>
    <name evidence="2" type="ORF">L9F63_000459</name>
</gene>
<dbReference type="EMBL" id="JASPKZ010000019">
    <property type="protein sequence ID" value="KAJ9601385.1"/>
    <property type="molecule type" value="Genomic_DNA"/>
</dbReference>
<feature type="non-terminal residue" evidence="2">
    <location>
        <position position="1"/>
    </location>
</feature>
<reference evidence="2" key="1">
    <citation type="journal article" date="2023" name="IScience">
        <title>Live-bearing cockroach genome reveals convergent evolutionary mechanisms linked to viviparity in insects and beyond.</title>
        <authorList>
            <person name="Fouks B."/>
            <person name="Harrison M.C."/>
            <person name="Mikhailova A.A."/>
            <person name="Marchal E."/>
            <person name="English S."/>
            <person name="Carruthers M."/>
            <person name="Jennings E.C."/>
            <person name="Chiamaka E.L."/>
            <person name="Frigard R.A."/>
            <person name="Pippel M."/>
            <person name="Attardo G.M."/>
            <person name="Benoit J.B."/>
            <person name="Bornberg-Bauer E."/>
            <person name="Tobe S.S."/>
        </authorList>
    </citation>
    <scope>NUCLEOTIDE SEQUENCE</scope>
    <source>
        <strain evidence="2">Stay&amp;Tobe</strain>
    </source>
</reference>
<proteinExistence type="predicted"/>
<feature type="region of interest" description="Disordered" evidence="1">
    <location>
        <begin position="137"/>
        <end position="168"/>
    </location>
</feature>
<keyword evidence="3" id="KW-1185">Reference proteome</keyword>
<reference evidence="2" key="2">
    <citation type="submission" date="2023-05" db="EMBL/GenBank/DDBJ databases">
        <authorList>
            <person name="Fouks B."/>
        </authorList>
    </citation>
    <scope>NUCLEOTIDE SEQUENCE</scope>
    <source>
        <strain evidence="2">Stay&amp;Tobe</strain>
        <tissue evidence="2">Testes</tissue>
    </source>
</reference>
<organism evidence="2 3">
    <name type="scientific">Diploptera punctata</name>
    <name type="common">Pacific beetle cockroach</name>
    <dbReference type="NCBI Taxonomy" id="6984"/>
    <lineage>
        <taxon>Eukaryota</taxon>
        <taxon>Metazoa</taxon>
        <taxon>Ecdysozoa</taxon>
        <taxon>Arthropoda</taxon>
        <taxon>Hexapoda</taxon>
        <taxon>Insecta</taxon>
        <taxon>Pterygota</taxon>
        <taxon>Neoptera</taxon>
        <taxon>Polyneoptera</taxon>
        <taxon>Dictyoptera</taxon>
        <taxon>Blattodea</taxon>
        <taxon>Blaberoidea</taxon>
        <taxon>Blaberidae</taxon>
        <taxon>Diplopterinae</taxon>
        <taxon>Diploptera</taxon>
    </lineage>
</organism>
<comment type="caution">
    <text evidence="2">The sequence shown here is derived from an EMBL/GenBank/DDBJ whole genome shotgun (WGS) entry which is preliminary data.</text>
</comment>
<evidence type="ECO:0000313" key="2">
    <source>
        <dbReference type="EMBL" id="KAJ9601385.1"/>
    </source>
</evidence>
<evidence type="ECO:0000256" key="1">
    <source>
        <dbReference type="SAM" id="MobiDB-lite"/>
    </source>
</evidence>
<accession>A0AAD8ALK4</accession>
<name>A0AAD8ALK4_DIPPU</name>
<evidence type="ECO:0000313" key="3">
    <source>
        <dbReference type="Proteomes" id="UP001233999"/>
    </source>
</evidence>
<dbReference type="Proteomes" id="UP001233999">
    <property type="component" value="Unassembled WGS sequence"/>
</dbReference>
<sequence>VHLFYTEQLIQCLLAESIPPLNRHYTELPHKFWPISSNFSSSHDRGLSIWKELTSHLVERYPLLQLVPMFIRKTVKDNNNSKQQKNLENKLLKLEKNKHYEVIRNIMWENLENTFFTFLNITMKKKIEKQKTKINNLLTKSKARERKNTSNKIKHQNKTRNEEKSESTRNYVTNFSKATFNLKETKLVDRSPFCVFTSCERSLNYATKMARMVQSSTFTNFLNTFFPSCYQFQYALFVE</sequence>
<dbReference type="AlphaFoldDB" id="A0AAD8ALK4"/>
<protein>
    <submittedName>
        <fullName evidence="2">Uncharacterized protein</fullName>
    </submittedName>
</protein>
<feature type="non-terminal residue" evidence="2">
    <location>
        <position position="239"/>
    </location>
</feature>